<feature type="non-terminal residue" evidence="1">
    <location>
        <position position="1"/>
    </location>
</feature>
<name>A0ACA9S8U7_9GLOM</name>
<reference evidence="1" key="1">
    <citation type="submission" date="2021-06" db="EMBL/GenBank/DDBJ databases">
        <authorList>
            <person name="Kallberg Y."/>
            <person name="Tangrot J."/>
            <person name="Rosling A."/>
        </authorList>
    </citation>
    <scope>NUCLEOTIDE SEQUENCE</scope>
    <source>
        <strain evidence="1">MA461A</strain>
    </source>
</reference>
<proteinExistence type="predicted"/>
<keyword evidence="2" id="KW-1185">Reference proteome</keyword>
<gene>
    <name evidence="1" type="ORF">RPERSI_LOCUS28256</name>
</gene>
<protein>
    <submittedName>
        <fullName evidence="1">33255_t:CDS:1</fullName>
    </submittedName>
</protein>
<sequence length="54" mass="6050">NKRKNITAYNLLKARVNEEGFLINITDGFIIGKSAEIIWKNFTAAEKSTFTTSA</sequence>
<accession>A0ACA9S8U7</accession>
<dbReference type="EMBL" id="CAJVQC010102179">
    <property type="protein sequence ID" value="CAG8831770.1"/>
    <property type="molecule type" value="Genomic_DNA"/>
</dbReference>
<feature type="non-terminal residue" evidence="1">
    <location>
        <position position="54"/>
    </location>
</feature>
<evidence type="ECO:0000313" key="2">
    <source>
        <dbReference type="Proteomes" id="UP000789920"/>
    </source>
</evidence>
<dbReference type="Proteomes" id="UP000789920">
    <property type="component" value="Unassembled WGS sequence"/>
</dbReference>
<comment type="caution">
    <text evidence="1">The sequence shown here is derived from an EMBL/GenBank/DDBJ whole genome shotgun (WGS) entry which is preliminary data.</text>
</comment>
<organism evidence="1 2">
    <name type="scientific">Racocetra persica</name>
    <dbReference type="NCBI Taxonomy" id="160502"/>
    <lineage>
        <taxon>Eukaryota</taxon>
        <taxon>Fungi</taxon>
        <taxon>Fungi incertae sedis</taxon>
        <taxon>Mucoromycota</taxon>
        <taxon>Glomeromycotina</taxon>
        <taxon>Glomeromycetes</taxon>
        <taxon>Diversisporales</taxon>
        <taxon>Gigasporaceae</taxon>
        <taxon>Racocetra</taxon>
    </lineage>
</organism>
<evidence type="ECO:0000313" key="1">
    <source>
        <dbReference type="EMBL" id="CAG8831770.1"/>
    </source>
</evidence>